<dbReference type="EMBL" id="BAABKG010000001">
    <property type="protein sequence ID" value="GAA5144143.1"/>
    <property type="molecule type" value="Genomic_DNA"/>
</dbReference>
<name>A0ABP9PBX0_9ACTN</name>
<organism evidence="2 3">
    <name type="scientific">Nocardioides marinquilinus</name>
    <dbReference type="NCBI Taxonomy" id="1210400"/>
    <lineage>
        <taxon>Bacteria</taxon>
        <taxon>Bacillati</taxon>
        <taxon>Actinomycetota</taxon>
        <taxon>Actinomycetes</taxon>
        <taxon>Propionibacteriales</taxon>
        <taxon>Nocardioidaceae</taxon>
        <taxon>Nocardioides</taxon>
    </lineage>
</organism>
<proteinExistence type="predicted"/>
<feature type="compositionally biased region" description="Pro residues" evidence="1">
    <location>
        <begin position="476"/>
        <end position="494"/>
    </location>
</feature>
<comment type="caution">
    <text evidence="2">The sequence shown here is derived from an EMBL/GenBank/DDBJ whole genome shotgun (WGS) entry which is preliminary data.</text>
</comment>
<accession>A0ABP9PBX0</accession>
<evidence type="ECO:0000313" key="2">
    <source>
        <dbReference type="EMBL" id="GAA5144143.1"/>
    </source>
</evidence>
<protein>
    <submittedName>
        <fullName evidence="2">Uncharacterized protein</fullName>
    </submittedName>
</protein>
<sequence length="494" mass="51610">MAESLSRELILPATRLAVPGRPSDRHMSVLAERSAGLWTVSPRDWATQQVVRLAVAALLSSRAEKAGFDPAHVTLGQLAPAFAPHVPLAAQAYRLAVLEAVNAGVPAAADPLRDALRRLGVTGREPLVMVALGLDRVGADGGGDGGKQFWQQARTSTTVTALVDAVMAHHGDSHRAGDVSRLDRRQLARADAVVLAGGRATPVALGTAPSGGGSWLPIPVALTRPAAARRPERGGDRGDKGPRTHEVPLRGEGWTEVFDTALDAVGAAMQQIDQGARSRGRAHGTADALANRLAAARKRTVAEVVESLRDIDPFVLEVFGDEVGVTDVRVAVPVVDDDALAGLWLSPQALAAPLVTGAADLFLGGRAEPRAQGGQRGGRGQQGGRPGAPGPRPGGQPGQPGQPGGQGRSQGEQAPKQGGSRRSKRGKQPRPGTTEQQPQAEQPASEQPASEQPQPEQPQPEQQAPQPEQQATQPEQPAPEQPQPEQPQPEQPQP</sequence>
<feature type="compositionally biased region" description="Gly residues" evidence="1">
    <location>
        <begin position="395"/>
        <end position="408"/>
    </location>
</feature>
<dbReference type="RefSeq" id="WP_345455380.1">
    <property type="nucleotide sequence ID" value="NZ_BAABKG010000001.1"/>
</dbReference>
<feature type="compositionally biased region" description="Basic residues" evidence="1">
    <location>
        <begin position="419"/>
        <end position="428"/>
    </location>
</feature>
<dbReference type="Proteomes" id="UP001500221">
    <property type="component" value="Unassembled WGS sequence"/>
</dbReference>
<evidence type="ECO:0000256" key="1">
    <source>
        <dbReference type="SAM" id="MobiDB-lite"/>
    </source>
</evidence>
<keyword evidence="3" id="KW-1185">Reference proteome</keyword>
<evidence type="ECO:0000313" key="3">
    <source>
        <dbReference type="Proteomes" id="UP001500221"/>
    </source>
</evidence>
<feature type="region of interest" description="Disordered" evidence="1">
    <location>
        <begin position="368"/>
        <end position="494"/>
    </location>
</feature>
<feature type="compositionally biased region" description="Gly residues" evidence="1">
    <location>
        <begin position="374"/>
        <end position="387"/>
    </location>
</feature>
<feature type="region of interest" description="Disordered" evidence="1">
    <location>
        <begin position="226"/>
        <end position="248"/>
    </location>
</feature>
<feature type="compositionally biased region" description="Low complexity" evidence="1">
    <location>
        <begin position="434"/>
        <end position="475"/>
    </location>
</feature>
<feature type="compositionally biased region" description="Basic and acidic residues" evidence="1">
    <location>
        <begin position="229"/>
        <end position="248"/>
    </location>
</feature>
<gene>
    <name evidence="2" type="ORF">GCM10023340_11250</name>
</gene>
<reference evidence="3" key="1">
    <citation type="journal article" date="2019" name="Int. J. Syst. Evol. Microbiol.">
        <title>The Global Catalogue of Microorganisms (GCM) 10K type strain sequencing project: providing services to taxonomists for standard genome sequencing and annotation.</title>
        <authorList>
            <consortium name="The Broad Institute Genomics Platform"/>
            <consortium name="The Broad Institute Genome Sequencing Center for Infectious Disease"/>
            <person name="Wu L."/>
            <person name="Ma J."/>
        </authorList>
    </citation>
    <scope>NUCLEOTIDE SEQUENCE [LARGE SCALE GENOMIC DNA]</scope>
    <source>
        <strain evidence="3">JCM 18459</strain>
    </source>
</reference>